<dbReference type="EMBL" id="JAQQKW010000001">
    <property type="protein sequence ID" value="MDC7692820.1"/>
    <property type="molecule type" value="Genomic_DNA"/>
</dbReference>
<evidence type="ECO:0000256" key="4">
    <source>
        <dbReference type="ARBA" id="ARBA00022475"/>
    </source>
</evidence>
<dbReference type="Proteomes" id="UP001216595">
    <property type="component" value="Unassembled WGS sequence"/>
</dbReference>
<feature type="transmembrane region" description="Helical" evidence="9">
    <location>
        <begin position="145"/>
        <end position="168"/>
    </location>
</feature>
<feature type="transmembrane region" description="Helical" evidence="9">
    <location>
        <begin position="118"/>
        <end position="139"/>
    </location>
</feature>
<proteinExistence type="inferred from homology"/>
<evidence type="ECO:0000256" key="8">
    <source>
        <dbReference type="ARBA" id="ARBA00023136"/>
    </source>
</evidence>
<evidence type="ECO:0000313" key="12">
    <source>
        <dbReference type="Proteomes" id="UP001216595"/>
    </source>
</evidence>
<keyword evidence="12" id="KW-1185">Reference proteome</keyword>
<evidence type="ECO:0000313" key="11">
    <source>
        <dbReference type="EMBL" id="MDC7692820.1"/>
    </source>
</evidence>
<dbReference type="PANTHER" id="PTHR30413:SF10">
    <property type="entry name" value="CAPSULE POLYSACCHARIDE EXPORT INNER-MEMBRANE PROTEIN CTRC"/>
    <property type="match status" value="1"/>
</dbReference>
<comment type="subcellular location">
    <subcellularLocation>
        <location evidence="1">Cell membrane</location>
        <topology evidence="1">Multi-pass membrane protein</topology>
    </subcellularLocation>
</comment>
<evidence type="ECO:0000259" key="10">
    <source>
        <dbReference type="Pfam" id="PF01061"/>
    </source>
</evidence>
<feature type="transmembrane region" description="Helical" evidence="9">
    <location>
        <begin position="67"/>
        <end position="85"/>
    </location>
</feature>
<keyword evidence="7" id="KW-0625">Polysaccharide transport</keyword>
<evidence type="ECO:0000256" key="2">
    <source>
        <dbReference type="ARBA" id="ARBA00007783"/>
    </source>
</evidence>
<keyword evidence="6 9" id="KW-1133">Transmembrane helix</keyword>
<gene>
    <name evidence="11" type="ORF">PQU94_00850</name>
</gene>
<keyword evidence="7" id="KW-0762">Sugar transport</keyword>
<reference evidence="11 12" key="1">
    <citation type="submission" date="2023-01" db="EMBL/GenBank/DDBJ databases">
        <title>Novel species of the genus Asticcacaulis isolated from rivers.</title>
        <authorList>
            <person name="Lu H."/>
        </authorList>
    </citation>
    <scope>NUCLEOTIDE SEQUENCE [LARGE SCALE GENOMIC DNA]</scope>
    <source>
        <strain evidence="11 12">DXS10W</strain>
    </source>
</reference>
<comment type="caution">
    <text evidence="11">The sequence shown here is derived from an EMBL/GenBank/DDBJ whole genome shotgun (WGS) entry which is preliminary data.</text>
</comment>
<dbReference type="RefSeq" id="WP_272739606.1">
    <property type="nucleotide sequence ID" value="NZ_JAQQKW010000001.1"/>
</dbReference>
<dbReference type="PANTHER" id="PTHR30413">
    <property type="entry name" value="INNER MEMBRANE TRANSPORT PERMEASE"/>
    <property type="match status" value="1"/>
</dbReference>
<keyword evidence="4" id="KW-1003">Cell membrane</keyword>
<organism evidence="11 12">
    <name type="scientific">Asticcacaulis currens</name>
    <dbReference type="NCBI Taxonomy" id="2984210"/>
    <lineage>
        <taxon>Bacteria</taxon>
        <taxon>Pseudomonadati</taxon>
        <taxon>Pseudomonadota</taxon>
        <taxon>Alphaproteobacteria</taxon>
        <taxon>Caulobacterales</taxon>
        <taxon>Caulobacteraceae</taxon>
        <taxon>Asticcacaulis</taxon>
    </lineage>
</organism>
<feature type="transmembrane region" description="Helical" evidence="9">
    <location>
        <begin position="39"/>
        <end position="61"/>
    </location>
</feature>
<evidence type="ECO:0000256" key="3">
    <source>
        <dbReference type="ARBA" id="ARBA00022448"/>
    </source>
</evidence>
<keyword evidence="3" id="KW-0813">Transport</keyword>
<name>A0ABT5I9F3_9CAUL</name>
<accession>A0ABT5I9F3</accession>
<evidence type="ECO:0000256" key="7">
    <source>
        <dbReference type="ARBA" id="ARBA00023047"/>
    </source>
</evidence>
<evidence type="ECO:0000256" key="1">
    <source>
        <dbReference type="ARBA" id="ARBA00004651"/>
    </source>
</evidence>
<feature type="transmembrane region" description="Helical" evidence="9">
    <location>
        <begin position="228"/>
        <end position="251"/>
    </location>
</feature>
<evidence type="ECO:0000256" key="9">
    <source>
        <dbReference type="SAM" id="Phobius"/>
    </source>
</evidence>
<comment type="similarity">
    <text evidence="2">Belongs to the ABC-2 integral membrane protein family.</text>
</comment>
<feature type="transmembrane region" description="Helical" evidence="9">
    <location>
        <begin position="175"/>
        <end position="194"/>
    </location>
</feature>
<protein>
    <submittedName>
        <fullName evidence="11">ABC transporter permease</fullName>
    </submittedName>
</protein>
<dbReference type="Pfam" id="PF01061">
    <property type="entry name" value="ABC2_membrane"/>
    <property type="match status" value="1"/>
</dbReference>
<keyword evidence="5 9" id="KW-0812">Transmembrane</keyword>
<feature type="domain" description="ABC-2 type transporter transmembrane" evidence="10">
    <location>
        <begin position="30"/>
        <end position="220"/>
    </location>
</feature>
<sequence length="260" mass="29464">MLSKSVLDLKRGLSLYHVWLYQAYHEVSAKYKRTFLGSLWISGAMVATSLALAIVMGGIMQVDLAKMLPYTMAGIICFALMGYVLTDAPEAFMQAANIIKNHAYPYTYYTFEGISRTFVVFIHNIVVFYITVLILRQFVVPHWQIVPALVLVSGTMFFWGSMASMAAARFRDLRFLLPFMSQIIFFLTPVFWHAESVSGWRSYIVHANPFYGLLEIVRAPLLGNAAPFIAWQLSLVTLGVGIALWTLFFSLNRGKIAFWI</sequence>
<dbReference type="InterPro" id="IPR013525">
    <property type="entry name" value="ABC2_TM"/>
</dbReference>
<keyword evidence="8 9" id="KW-0472">Membrane</keyword>
<evidence type="ECO:0000256" key="6">
    <source>
        <dbReference type="ARBA" id="ARBA00022989"/>
    </source>
</evidence>
<evidence type="ECO:0000256" key="5">
    <source>
        <dbReference type="ARBA" id="ARBA00022692"/>
    </source>
</evidence>